<dbReference type="EMBL" id="LUUG01000136">
    <property type="protein sequence ID" value="OAH96218.1"/>
    <property type="molecule type" value="Genomic_DNA"/>
</dbReference>
<reference evidence="2 3" key="1">
    <citation type="submission" date="2016-03" db="EMBL/GenBank/DDBJ databases">
        <authorList>
            <person name="Ploux O."/>
        </authorList>
    </citation>
    <scope>NUCLEOTIDE SEQUENCE [LARGE SCALE GENOMIC DNA]</scope>
    <source>
        <strain evidence="2 3">R-45363</strain>
    </source>
</reference>
<organism evidence="2 3">
    <name type="scientific">Methylomonas methanica</name>
    <dbReference type="NCBI Taxonomy" id="421"/>
    <lineage>
        <taxon>Bacteria</taxon>
        <taxon>Pseudomonadati</taxon>
        <taxon>Pseudomonadota</taxon>
        <taxon>Gammaproteobacteria</taxon>
        <taxon>Methylococcales</taxon>
        <taxon>Methylococcaceae</taxon>
        <taxon>Methylomonas</taxon>
    </lineage>
</organism>
<accession>A0A177LUJ8</accession>
<evidence type="ECO:0000256" key="1">
    <source>
        <dbReference type="SAM" id="MobiDB-lite"/>
    </source>
</evidence>
<dbReference type="Proteomes" id="UP000078090">
    <property type="component" value="Unassembled WGS sequence"/>
</dbReference>
<evidence type="ECO:0000313" key="3">
    <source>
        <dbReference type="Proteomes" id="UP000078090"/>
    </source>
</evidence>
<protein>
    <submittedName>
        <fullName evidence="2">Uncharacterized protein</fullName>
    </submittedName>
</protein>
<feature type="region of interest" description="Disordered" evidence="1">
    <location>
        <begin position="92"/>
        <end position="126"/>
    </location>
</feature>
<comment type="caution">
    <text evidence="2">The sequence shown here is derived from an EMBL/GenBank/DDBJ whole genome shotgun (WGS) entry which is preliminary data.</text>
</comment>
<gene>
    <name evidence="2" type="ORF">A1332_23185</name>
</gene>
<evidence type="ECO:0000313" key="2">
    <source>
        <dbReference type="EMBL" id="OAH96218.1"/>
    </source>
</evidence>
<dbReference type="AlphaFoldDB" id="A0A177LUJ8"/>
<name>A0A177LUJ8_METMH</name>
<sequence>MIAPENLRVLQNLPAVLVRNSAIAQNYSNVRARRENARAILENGREKSLAVLPANRSVRQNLSAVLTQNSAIGQNNSNVGARHENVRVILENSREKSSAVPDPRATGMVFSPYAAPSTGAFERNSP</sequence>
<proteinExistence type="predicted"/>